<proteinExistence type="predicted"/>
<name>A0A977PXA8_9CYAN</name>
<dbReference type="KEGG" id="wna:KA717_07475"/>
<dbReference type="EMBL" id="CP073041">
    <property type="protein sequence ID" value="UXE62589.1"/>
    <property type="molecule type" value="Genomic_DNA"/>
</dbReference>
<dbReference type="InterPro" id="IPR039633">
    <property type="entry name" value="PAP"/>
</dbReference>
<dbReference type="InterPro" id="IPR006843">
    <property type="entry name" value="PAP/fibrillin_dom"/>
</dbReference>
<evidence type="ECO:0000259" key="1">
    <source>
        <dbReference type="Pfam" id="PF04755"/>
    </source>
</evidence>
<protein>
    <submittedName>
        <fullName evidence="2">PAP/fibrillin family protein</fullName>
    </submittedName>
</protein>
<feature type="domain" description="Plastid lipid-associated protein/fibrillin conserved" evidence="1">
    <location>
        <begin position="30"/>
        <end position="205"/>
    </location>
</feature>
<evidence type="ECO:0000313" key="2">
    <source>
        <dbReference type="EMBL" id="UXE62589.1"/>
    </source>
</evidence>
<gene>
    <name evidence="2" type="ORF">KA717_07475</name>
</gene>
<dbReference type="Proteomes" id="UP001065613">
    <property type="component" value="Chromosome"/>
</dbReference>
<dbReference type="PANTHER" id="PTHR31906">
    <property type="entry name" value="PLASTID-LIPID-ASSOCIATED PROTEIN 4, CHLOROPLASTIC-RELATED"/>
    <property type="match status" value="1"/>
</dbReference>
<sequence>MNPQQSLKNQLLAIIEPLQAQKQGSPLTNLRLDPKAIAEIEQLTVALEAVNPKLYPLLYAPQLLNGIWLLHYSTAREIRSLDKLPLGLQLGKVYQAIDVANQAFFNQAFVKHPLGLVSGYVKVTATFEIAKESGSPLPDKRLNVQFLERIIAIQTVTGFKTPRLDPCKVVQARGPQGRIPTLDITYLDETMRIGRGGDGSLFVLSKVEQMRA</sequence>
<dbReference type="AlphaFoldDB" id="A0A977PXA8"/>
<reference evidence="2" key="1">
    <citation type="submission" date="2021-04" db="EMBL/GenBank/DDBJ databases">
        <title>Genome sequence of Woronichinia naegeliana from Washington state freshwater lake bloom.</title>
        <authorList>
            <person name="Dreher T.W."/>
        </authorList>
    </citation>
    <scope>NUCLEOTIDE SEQUENCE</scope>
    <source>
        <strain evidence="2">WA131</strain>
    </source>
</reference>
<organism evidence="2">
    <name type="scientific">Woronichinia naegeliana WA131</name>
    <dbReference type="NCBI Taxonomy" id="2824559"/>
    <lineage>
        <taxon>Bacteria</taxon>
        <taxon>Bacillati</taxon>
        <taxon>Cyanobacteriota</taxon>
        <taxon>Cyanophyceae</taxon>
        <taxon>Synechococcales</taxon>
        <taxon>Coelosphaeriaceae</taxon>
        <taxon>Woronichinia</taxon>
    </lineage>
</organism>
<dbReference type="Pfam" id="PF04755">
    <property type="entry name" value="PAP_fibrillin"/>
    <property type="match status" value="1"/>
</dbReference>
<accession>A0A977PXA8</accession>